<sequence length="95" mass="10515">MLLANSKIAPLLDRRCELLFEVHAGQRSVAHWQKSVFSAIAKVPGVVKTGEKRDRRHVYRYDPQGAELLQAAAKRRRKTKGGKGEAAMPHLGAGQ</sequence>
<dbReference type="GeneID" id="66051898"/>
<dbReference type="KEGG" id="cre:CHLRE_01g002234v5"/>
<dbReference type="InParanoid" id="A0A2K3E4S2"/>
<proteinExistence type="predicted"/>
<dbReference type="EMBL" id="CM008962">
    <property type="protein sequence ID" value="PNW87791.1"/>
    <property type="molecule type" value="Genomic_DNA"/>
</dbReference>
<dbReference type="AlphaFoldDB" id="A0A2K3E4S2"/>
<evidence type="ECO:0000256" key="1">
    <source>
        <dbReference type="SAM" id="MobiDB-lite"/>
    </source>
</evidence>
<name>A0A2K3E4S2_CHLRE</name>
<dbReference type="Proteomes" id="UP000006906">
    <property type="component" value="Chromosome 1"/>
</dbReference>
<dbReference type="Gramene" id="PNW87791">
    <property type="protein sequence ID" value="PNW87791"/>
    <property type="gene ID" value="CHLRE_01g002234v5"/>
</dbReference>
<dbReference type="ExpressionAtlas" id="A0A2K3E4S2">
    <property type="expression patterns" value="baseline and differential"/>
</dbReference>
<feature type="region of interest" description="Disordered" evidence="1">
    <location>
        <begin position="73"/>
        <end position="95"/>
    </location>
</feature>
<accession>A0A2K3E4S2</accession>
<reference evidence="2 3" key="1">
    <citation type="journal article" date="2007" name="Science">
        <title>The Chlamydomonas genome reveals the evolution of key animal and plant functions.</title>
        <authorList>
            <person name="Merchant S.S."/>
            <person name="Prochnik S.E."/>
            <person name="Vallon O."/>
            <person name="Harris E.H."/>
            <person name="Karpowicz S.J."/>
            <person name="Witman G.B."/>
            <person name="Terry A."/>
            <person name="Salamov A."/>
            <person name="Fritz-Laylin L.K."/>
            <person name="Marechal-Drouard L."/>
            <person name="Marshall W.F."/>
            <person name="Qu L.H."/>
            <person name="Nelson D.R."/>
            <person name="Sanderfoot A.A."/>
            <person name="Spalding M.H."/>
            <person name="Kapitonov V.V."/>
            <person name="Ren Q."/>
            <person name="Ferris P."/>
            <person name="Lindquist E."/>
            <person name="Shapiro H."/>
            <person name="Lucas S.M."/>
            <person name="Grimwood J."/>
            <person name="Schmutz J."/>
            <person name="Cardol P."/>
            <person name="Cerutti H."/>
            <person name="Chanfreau G."/>
            <person name="Chen C.L."/>
            <person name="Cognat V."/>
            <person name="Croft M.T."/>
            <person name="Dent R."/>
            <person name="Dutcher S."/>
            <person name="Fernandez E."/>
            <person name="Fukuzawa H."/>
            <person name="Gonzalez-Ballester D."/>
            <person name="Gonzalez-Halphen D."/>
            <person name="Hallmann A."/>
            <person name="Hanikenne M."/>
            <person name="Hippler M."/>
            <person name="Inwood W."/>
            <person name="Jabbari K."/>
            <person name="Kalanon M."/>
            <person name="Kuras R."/>
            <person name="Lefebvre P.A."/>
            <person name="Lemaire S.D."/>
            <person name="Lobanov A.V."/>
            <person name="Lohr M."/>
            <person name="Manuell A."/>
            <person name="Meier I."/>
            <person name="Mets L."/>
            <person name="Mittag M."/>
            <person name="Mittelmeier T."/>
            <person name="Moroney J.V."/>
            <person name="Moseley J."/>
            <person name="Napoli C."/>
            <person name="Nedelcu A.M."/>
            <person name="Niyogi K."/>
            <person name="Novoselov S.V."/>
            <person name="Paulsen I.T."/>
            <person name="Pazour G."/>
            <person name="Purton S."/>
            <person name="Ral J.P."/>
            <person name="Riano-Pachon D.M."/>
            <person name="Riekhof W."/>
            <person name="Rymarquis L."/>
            <person name="Schroda M."/>
            <person name="Stern D."/>
            <person name="Umen J."/>
            <person name="Willows R."/>
            <person name="Wilson N."/>
            <person name="Zimmer S.L."/>
            <person name="Allmer J."/>
            <person name="Balk J."/>
            <person name="Bisova K."/>
            <person name="Chen C.J."/>
            <person name="Elias M."/>
            <person name="Gendler K."/>
            <person name="Hauser C."/>
            <person name="Lamb M.R."/>
            <person name="Ledford H."/>
            <person name="Long J.C."/>
            <person name="Minagawa J."/>
            <person name="Page M.D."/>
            <person name="Pan J."/>
            <person name="Pootakham W."/>
            <person name="Roje S."/>
            <person name="Rose A."/>
            <person name="Stahlberg E."/>
            <person name="Terauchi A.M."/>
            <person name="Yang P."/>
            <person name="Ball S."/>
            <person name="Bowler C."/>
            <person name="Dieckmann C.L."/>
            <person name="Gladyshev V.N."/>
            <person name="Green P."/>
            <person name="Jorgensen R."/>
            <person name="Mayfield S."/>
            <person name="Mueller-Roeber B."/>
            <person name="Rajamani S."/>
            <person name="Sayre R.T."/>
            <person name="Brokstein P."/>
            <person name="Dubchak I."/>
            <person name="Goodstein D."/>
            <person name="Hornick L."/>
            <person name="Huang Y.W."/>
            <person name="Jhaveri J."/>
            <person name="Luo Y."/>
            <person name="Martinez D."/>
            <person name="Ngau W.C."/>
            <person name="Otillar B."/>
            <person name="Poliakov A."/>
            <person name="Porter A."/>
            <person name="Szajkowski L."/>
            <person name="Werner G."/>
            <person name="Zhou K."/>
            <person name="Grigoriev I.V."/>
            <person name="Rokhsar D.S."/>
            <person name="Grossman A.R."/>
        </authorList>
    </citation>
    <scope>NUCLEOTIDE SEQUENCE [LARGE SCALE GENOMIC DNA]</scope>
    <source>
        <strain evidence="3">CC-503</strain>
    </source>
</reference>
<dbReference type="RefSeq" id="XP_042928031.1">
    <property type="nucleotide sequence ID" value="XM_043058117.1"/>
</dbReference>
<protein>
    <submittedName>
        <fullName evidence="2">Uncharacterized protein</fullName>
    </submittedName>
</protein>
<dbReference type="OrthoDB" id="546213at2759"/>
<gene>
    <name evidence="2" type="ORF">CHLRE_01g002234v5</name>
</gene>
<evidence type="ECO:0000313" key="3">
    <source>
        <dbReference type="Proteomes" id="UP000006906"/>
    </source>
</evidence>
<organism evidence="2 3">
    <name type="scientific">Chlamydomonas reinhardtii</name>
    <name type="common">Chlamydomonas smithii</name>
    <dbReference type="NCBI Taxonomy" id="3055"/>
    <lineage>
        <taxon>Eukaryota</taxon>
        <taxon>Viridiplantae</taxon>
        <taxon>Chlorophyta</taxon>
        <taxon>core chlorophytes</taxon>
        <taxon>Chlorophyceae</taxon>
        <taxon>CS clade</taxon>
        <taxon>Chlamydomonadales</taxon>
        <taxon>Chlamydomonadaceae</taxon>
        <taxon>Chlamydomonas</taxon>
    </lineage>
</organism>
<evidence type="ECO:0000313" key="2">
    <source>
        <dbReference type="EMBL" id="PNW87791.1"/>
    </source>
</evidence>
<keyword evidence="3" id="KW-1185">Reference proteome</keyword>